<keyword evidence="2" id="KW-1185">Reference proteome</keyword>
<evidence type="ECO:0000313" key="2">
    <source>
        <dbReference type="Proteomes" id="UP000266861"/>
    </source>
</evidence>
<protein>
    <submittedName>
        <fullName evidence="1">Uncharacterized protein</fullName>
    </submittedName>
</protein>
<name>A0A397JPZ6_9GLOM</name>
<dbReference type="STRING" id="1348612.A0A397JPZ6"/>
<reference evidence="1 2" key="1">
    <citation type="submission" date="2018-08" db="EMBL/GenBank/DDBJ databases">
        <title>Genome and evolution of the arbuscular mycorrhizal fungus Diversispora epigaea (formerly Glomus versiforme) and its bacterial endosymbionts.</title>
        <authorList>
            <person name="Sun X."/>
            <person name="Fei Z."/>
            <person name="Harrison M."/>
        </authorList>
    </citation>
    <scope>NUCLEOTIDE SEQUENCE [LARGE SCALE GENOMIC DNA]</scope>
    <source>
        <strain evidence="1 2">IT104</strain>
    </source>
</reference>
<accession>A0A397JPZ6</accession>
<dbReference type="EMBL" id="PQFF01000024">
    <property type="protein sequence ID" value="RHZ88086.1"/>
    <property type="molecule type" value="Genomic_DNA"/>
</dbReference>
<dbReference type="Proteomes" id="UP000266861">
    <property type="component" value="Unassembled WGS sequence"/>
</dbReference>
<gene>
    <name evidence="1" type="ORF">Glove_26g124</name>
</gene>
<comment type="caution">
    <text evidence="1">The sequence shown here is derived from an EMBL/GenBank/DDBJ whole genome shotgun (WGS) entry which is preliminary data.</text>
</comment>
<dbReference type="AlphaFoldDB" id="A0A397JPZ6"/>
<sequence length="872" mass="102509">MISHKYPETTTFSLKQNGTNYTYNIISEGFYPPKNIVKYTSAYSRIRKQFKIPDNYIVQTIHVPKIDFRFLRENFEQIVESKEFSTKVTTEYLQKKNPNTHTLLSGIHVFGLNAKDVKHELNRAFEKEISGFYNPIDQPILQEIYFNVQDKNYYAKYNNKNKENENERINAFTKVIDKGPISREAYRNLTTLQPELPRDRTIYKNRKKINIEMNQKIPIFIIDIKNTSFTSTNETIDIEDPEIIEEVLQSIDKAGYRKITDILIFVIPNLIIRKVLDLENSIIYIRISGDGRNVGRKVKHVIITCTILDDILNIYKADFHYTIILYPGVENYEILHNVMEQMIDELNSLVLNSLIDSNGTKWKIEPYFSSDWKFLAIILGFNAANANFFLESKEFSTKVTTEYLQKKNPNTHTLLSGIHVFGLNAKDVKHELNRAFEKEISGFYNPIDQPILQEIYFNVQDKNYYAKYNNKNKENENERINAFTKVIDKGPISREAYRNLTTLQPELPRDRTIYKNRKKINIEMNQKIPIFIIDIKNTSFTSTNETIDIEDPEIIEEVLQSIDKAGYRKITDILIFVIPNLIIRKVLDLENSIIYIRISGDGRNVGRKVKHVIITCTILDDILNIYKADFHYTIILYPGVENYEILHNVMEQMIDELNSLVLNSLIDSNGTKWKIEPYFSSDWKFLAIILGFNAANANFFCPWYDILNIYKADFHYTIILYPGVENYEILHNVMEQMIDELNSLVLNSLIDSNGTKWKIEPYFSSDWKFLAIILGFNAANANFFCPWYDKEAVLRDFDFGVIFDNDRVILINDLWREFYKLYKMMKKPETDSTFFTSQVKKWLDLFLTPFLIQFHLKKDSIDQKILLHIFMF</sequence>
<dbReference type="PANTHER" id="PTHR31424">
    <property type="entry name" value="PROTEIN CBG23806"/>
    <property type="match status" value="1"/>
</dbReference>
<evidence type="ECO:0000313" key="1">
    <source>
        <dbReference type="EMBL" id="RHZ88086.1"/>
    </source>
</evidence>
<dbReference type="OrthoDB" id="2357358at2759"/>
<organism evidence="1 2">
    <name type="scientific">Diversispora epigaea</name>
    <dbReference type="NCBI Taxonomy" id="1348612"/>
    <lineage>
        <taxon>Eukaryota</taxon>
        <taxon>Fungi</taxon>
        <taxon>Fungi incertae sedis</taxon>
        <taxon>Mucoromycota</taxon>
        <taxon>Glomeromycotina</taxon>
        <taxon>Glomeromycetes</taxon>
        <taxon>Diversisporales</taxon>
        <taxon>Diversisporaceae</taxon>
        <taxon>Diversispora</taxon>
    </lineage>
</organism>
<dbReference type="PANTHER" id="PTHR31424:SF5">
    <property type="entry name" value="APPLE DOMAIN-CONTAINING PROTEIN"/>
    <property type="match status" value="1"/>
</dbReference>
<proteinExistence type="predicted"/>